<dbReference type="HOGENOM" id="CLU_936034_0_0_7"/>
<dbReference type="AlphaFoldDB" id="C0QBX5"/>
<keyword evidence="4" id="KW-1185">Reference proteome</keyword>
<dbReference type="OrthoDB" id="5418370at2"/>
<proteinExistence type="predicted"/>
<sequence length="297" mass="32450">MSTSPGEPDDFTIGGHGPDNDEMSAAAFRQELNELKIEKLGNRITIISVIIPCLIGAIVWFAYMDIKDRMVDVHDTGQNEVQDVAETLGAKINAMTVDMAKIQHQLETTLKDLESGMAKLATAKAEKSEVKVDLARLEKSLSDRESATSKTLENELKKALTATESRVAEIIAKTAELEKSLGKQTAELDTAIQEMTAAIQEGKSGSAALVAQIAAQIADKEKTMAYLQKELGLVKIKANTLEQTTIDRKTLDRELARIKQQYQEEILKSQAQVSPGKSAPPKQPKTSESISEKDLLQ</sequence>
<accession>C0QBX5</accession>
<feature type="transmembrane region" description="Helical" evidence="2">
    <location>
        <begin position="44"/>
        <end position="63"/>
    </location>
</feature>
<gene>
    <name evidence="3" type="ordered locus">HRM2_18860</name>
</gene>
<feature type="region of interest" description="Disordered" evidence="1">
    <location>
        <begin position="1"/>
        <end position="22"/>
    </location>
</feature>
<dbReference type="eggNOG" id="ENOG50305X3">
    <property type="taxonomic scope" value="Bacteria"/>
</dbReference>
<dbReference type="KEGG" id="dat:HRM2_18860"/>
<evidence type="ECO:0000256" key="2">
    <source>
        <dbReference type="SAM" id="Phobius"/>
    </source>
</evidence>
<dbReference type="Proteomes" id="UP000000442">
    <property type="component" value="Chromosome"/>
</dbReference>
<dbReference type="RefSeq" id="WP_015903773.1">
    <property type="nucleotide sequence ID" value="NC_012108.1"/>
</dbReference>
<keyword evidence="2" id="KW-0472">Membrane</keyword>
<evidence type="ECO:0000256" key="1">
    <source>
        <dbReference type="SAM" id="MobiDB-lite"/>
    </source>
</evidence>
<dbReference type="STRING" id="177437.HRM2_18860"/>
<protein>
    <recommendedName>
        <fullName evidence="5">Chromosome partition protein Smc</fullName>
    </recommendedName>
</protein>
<dbReference type="EMBL" id="CP001087">
    <property type="protein sequence ID" value="ACN14987.1"/>
    <property type="molecule type" value="Genomic_DNA"/>
</dbReference>
<keyword evidence="2" id="KW-0812">Transmembrane</keyword>
<organism evidence="3 4">
    <name type="scientific">Desulforapulum autotrophicum (strain ATCC 43914 / DSM 3382 / VKM B-1955 / HRM2)</name>
    <name type="common">Desulfobacterium autotrophicum</name>
    <dbReference type="NCBI Taxonomy" id="177437"/>
    <lineage>
        <taxon>Bacteria</taxon>
        <taxon>Pseudomonadati</taxon>
        <taxon>Thermodesulfobacteriota</taxon>
        <taxon>Desulfobacteria</taxon>
        <taxon>Desulfobacterales</taxon>
        <taxon>Desulfobacteraceae</taxon>
        <taxon>Desulforapulum</taxon>
    </lineage>
</organism>
<feature type="region of interest" description="Disordered" evidence="1">
    <location>
        <begin position="267"/>
        <end position="297"/>
    </location>
</feature>
<name>C0QBX5_DESAH</name>
<evidence type="ECO:0008006" key="5">
    <source>
        <dbReference type="Google" id="ProtNLM"/>
    </source>
</evidence>
<evidence type="ECO:0000313" key="4">
    <source>
        <dbReference type="Proteomes" id="UP000000442"/>
    </source>
</evidence>
<keyword evidence="2" id="KW-1133">Transmembrane helix</keyword>
<reference evidence="3 4" key="1">
    <citation type="journal article" date="2009" name="Environ. Microbiol.">
        <title>Genome sequence of Desulfobacterium autotrophicum HRM2, a marine sulfate reducer oxidizing organic carbon completely to carbon dioxide.</title>
        <authorList>
            <person name="Strittmatter A.W."/>
            <person name="Liesegang H."/>
            <person name="Rabus R."/>
            <person name="Decker I."/>
            <person name="Amann J."/>
            <person name="Andres S."/>
            <person name="Henne A."/>
            <person name="Fricke W.F."/>
            <person name="Martinez-Arias R."/>
            <person name="Bartels D."/>
            <person name="Goesmann A."/>
            <person name="Krause L."/>
            <person name="Puehler A."/>
            <person name="Klenk H.P."/>
            <person name="Richter M."/>
            <person name="Schuler M."/>
            <person name="Gloeckner F.O."/>
            <person name="Meyerdierks A."/>
            <person name="Gottschalk G."/>
            <person name="Amann R."/>
        </authorList>
    </citation>
    <scope>NUCLEOTIDE SEQUENCE [LARGE SCALE GENOMIC DNA]</scope>
    <source>
        <strain evidence="4">ATCC 43914 / DSM 3382 / HRM2</strain>
    </source>
</reference>
<evidence type="ECO:0000313" key="3">
    <source>
        <dbReference type="EMBL" id="ACN14987.1"/>
    </source>
</evidence>